<evidence type="ECO:0000313" key="2">
    <source>
        <dbReference type="Proteomes" id="UP000185490"/>
    </source>
</evidence>
<dbReference type="Proteomes" id="UP000185490">
    <property type="component" value="Chromosome"/>
</dbReference>
<dbReference type="GO" id="GO:0003677">
    <property type="term" value="F:DNA binding"/>
    <property type="evidence" value="ECO:0007669"/>
    <property type="project" value="UniProtKB-KW"/>
</dbReference>
<organism evidence="1 2">
    <name type="scientific">Thermosipho melanesiensis</name>
    <dbReference type="NCBI Taxonomy" id="46541"/>
    <lineage>
        <taxon>Bacteria</taxon>
        <taxon>Thermotogati</taxon>
        <taxon>Thermotogota</taxon>
        <taxon>Thermotogae</taxon>
        <taxon>Thermotogales</taxon>
        <taxon>Fervidobacteriaceae</taxon>
        <taxon>Thermosipho</taxon>
    </lineage>
</organism>
<proteinExistence type="predicted"/>
<accession>A0ABM6GDZ6</accession>
<evidence type="ECO:0000313" key="1">
    <source>
        <dbReference type="EMBL" id="APT73632.1"/>
    </source>
</evidence>
<keyword evidence="2" id="KW-1185">Reference proteome</keyword>
<name>A0ABM6GDZ6_9BACT</name>
<keyword evidence="1" id="KW-0238">DNA-binding</keyword>
<gene>
    <name evidence="1" type="ORF">BW47_03315</name>
</gene>
<protein>
    <submittedName>
        <fullName evidence="1">DNA-binding protein</fullName>
    </submittedName>
</protein>
<sequence length="527" mass="60162">MRKIVIFIVLLFSILSFSNFSLSVLNLTTIGVDDGTLDYFPILYVTYQPFDFLSFKVTDYLKLTHDSFDLGMNSIFKPRYYYFETKFDIFGVNFKMDILKARLKKTQTEKFEGLRLGGLKFDYYGVGMDIKGDKFSLGVAYDIDYNNFAGYLQIELFGFNFGGYYETKYNQVSFDLTKSIDFGKFSIFAWGALSAKTTDIANFSYLIGARVNFGDFAFSTQYLKLGANKYDADYLDGDPNSVAFSSDAWAYYMDIDYTLNDYNFGLFLRYNSVWASNPSYLPLYGLKVSFKDFVFKIGNGDLIANISGEQKIAVELNYFYTLEFDRISLFGSKKKEISPIVVEKNKESAEIYNTVMDVILGEEGKTYVVKGIIASPKDLLSKGSFYIQDETAGLMIYAPSLMENLEVGDVVVVNGRSKLWNGIIEIVAKNVEKVGRKTPRPDVLTSLSKTFISSFVYVEGVVKEKRKFDFIVDTREFLIKIYLKKGTNIDISEVEVGKKVKVQGMLTVYKGEYEILPRYQEDIIIIQ</sequence>
<dbReference type="EMBL" id="CP007389">
    <property type="protein sequence ID" value="APT73632.1"/>
    <property type="molecule type" value="Genomic_DNA"/>
</dbReference>
<dbReference type="RefSeq" id="WP_012056839.1">
    <property type="nucleotide sequence ID" value="NZ_CP007389.1"/>
</dbReference>
<reference evidence="1 2" key="1">
    <citation type="submission" date="2014-02" db="EMBL/GenBank/DDBJ databases">
        <title>Diversity of Thermotogales isolates from hydrothermal vents.</title>
        <authorList>
            <person name="Haverkamp T.H.A."/>
            <person name="Lossouarn J."/>
            <person name="Geslin C."/>
            <person name="Nesbo C.L."/>
        </authorList>
    </citation>
    <scope>NUCLEOTIDE SEQUENCE [LARGE SCALE GENOMIC DNA]</scope>
    <source>
        <strain evidence="1 2">431</strain>
    </source>
</reference>